<evidence type="ECO:0000313" key="2">
    <source>
        <dbReference type="Proteomes" id="UP000629098"/>
    </source>
</evidence>
<organism evidence="1 2">
    <name type="scientific">Iningainema tapete BLCC-T55</name>
    <dbReference type="NCBI Taxonomy" id="2748662"/>
    <lineage>
        <taxon>Bacteria</taxon>
        <taxon>Bacillati</taxon>
        <taxon>Cyanobacteriota</taxon>
        <taxon>Cyanophyceae</taxon>
        <taxon>Nostocales</taxon>
        <taxon>Scytonemataceae</taxon>
        <taxon>Iningainema tapete</taxon>
    </lineage>
</organism>
<dbReference type="RefSeq" id="WP_190825687.1">
    <property type="nucleotide sequence ID" value="NZ_CAWPPI010000023.1"/>
</dbReference>
<dbReference type="EMBL" id="JACXAE010000023">
    <property type="protein sequence ID" value="MBD2771390.1"/>
    <property type="molecule type" value="Genomic_DNA"/>
</dbReference>
<accession>A0A8J7CAG1</accession>
<gene>
    <name evidence="1" type="ORF">ICL16_04460</name>
</gene>
<keyword evidence="2" id="KW-1185">Reference proteome</keyword>
<name>A0A8J7CAG1_9CYAN</name>
<proteinExistence type="predicted"/>
<dbReference type="Proteomes" id="UP000629098">
    <property type="component" value="Unassembled WGS sequence"/>
</dbReference>
<evidence type="ECO:0000313" key="1">
    <source>
        <dbReference type="EMBL" id="MBD2771390.1"/>
    </source>
</evidence>
<protein>
    <submittedName>
        <fullName evidence="1">Uncharacterized protein</fullName>
    </submittedName>
</protein>
<comment type="caution">
    <text evidence="1">The sequence shown here is derived from an EMBL/GenBank/DDBJ whole genome shotgun (WGS) entry which is preliminary data.</text>
</comment>
<reference evidence="1" key="1">
    <citation type="submission" date="2020-09" db="EMBL/GenBank/DDBJ databases">
        <title>Iningainema tapete sp. nov. (Scytonemataceae, Cyanobacteria) from greenhouses in central Florida (USA) produces two types of nodularin with biosynthetic potential for microcystin-LR and anabaenopeptins.</title>
        <authorList>
            <person name="Berthold D.E."/>
            <person name="Lefler F.W."/>
            <person name="Huang I.-S."/>
            <person name="Abdulla H."/>
            <person name="Zimba P.V."/>
            <person name="Laughinghouse H.D. IV."/>
        </authorList>
    </citation>
    <scope>NUCLEOTIDE SEQUENCE</scope>
    <source>
        <strain evidence="1">BLCCT55</strain>
    </source>
</reference>
<sequence>MNWKKVNKVGLQIMFLSQIKNLFSSLLITATASVFFLATASATKPIRVILDHDGAFEDFYALLVQGNALNHLPTL</sequence>
<dbReference type="AlphaFoldDB" id="A0A8J7CAG1"/>